<evidence type="ECO:0000256" key="1">
    <source>
        <dbReference type="SAM" id="Phobius"/>
    </source>
</evidence>
<dbReference type="EMBL" id="CP000699">
    <property type="protein sequence ID" value="ABQ67755.1"/>
    <property type="molecule type" value="Genomic_DNA"/>
</dbReference>
<gene>
    <name evidence="2" type="ordered locus">Swit_1391</name>
</gene>
<keyword evidence="1" id="KW-0812">Transmembrane</keyword>
<feature type="transmembrane region" description="Helical" evidence="1">
    <location>
        <begin position="90"/>
        <end position="107"/>
    </location>
</feature>
<dbReference type="Proteomes" id="UP000001989">
    <property type="component" value="Chromosome"/>
</dbReference>
<feature type="transmembrane region" description="Helical" evidence="1">
    <location>
        <begin position="33"/>
        <end position="54"/>
    </location>
</feature>
<reference evidence="2 3" key="1">
    <citation type="journal article" date="2010" name="J. Bacteriol.">
        <title>Genome sequence of the dioxin-mineralizing bacterium Sphingomonas wittichii RW1.</title>
        <authorList>
            <person name="Miller T.R."/>
            <person name="Delcher A.L."/>
            <person name="Salzberg S.L."/>
            <person name="Saunders E."/>
            <person name="Detter J.C."/>
            <person name="Halden R.U."/>
        </authorList>
    </citation>
    <scope>NUCLEOTIDE SEQUENCE [LARGE SCALE GENOMIC DNA]</scope>
    <source>
        <strain evidence="3">DSM 6014 / CCUG 31198 / JCM 15750 / NBRC 105917 / EY 4224 / RW1</strain>
    </source>
</reference>
<dbReference type="AlphaFoldDB" id="A0A9J9HA07"/>
<keyword evidence="1" id="KW-0472">Membrane</keyword>
<dbReference type="KEGG" id="swi:Swit_1391"/>
<dbReference type="Pfam" id="PF05656">
    <property type="entry name" value="DUF805"/>
    <property type="match status" value="1"/>
</dbReference>
<keyword evidence="3" id="KW-1185">Reference proteome</keyword>
<dbReference type="GO" id="GO:0005886">
    <property type="term" value="C:plasma membrane"/>
    <property type="evidence" value="ECO:0007669"/>
    <property type="project" value="TreeGrafter"/>
</dbReference>
<dbReference type="PANTHER" id="PTHR34980:SF2">
    <property type="entry name" value="INNER MEMBRANE PROTEIN YHAH-RELATED"/>
    <property type="match status" value="1"/>
</dbReference>
<name>A0A9J9HA07_RHIWR</name>
<evidence type="ECO:0000313" key="3">
    <source>
        <dbReference type="Proteomes" id="UP000001989"/>
    </source>
</evidence>
<proteinExistence type="predicted"/>
<evidence type="ECO:0000313" key="2">
    <source>
        <dbReference type="EMBL" id="ABQ67755.1"/>
    </source>
</evidence>
<keyword evidence="1" id="KW-1133">Transmembrane helix</keyword>
<evidence type="ECO:0008006" key="4">
    <source>
        <dbReference type="Google" id="ProtNLM"/>
    </source>
</evidence>
<sequence>MGGGEADDNARMLIRTIRLSFDGSGRSRRTEVVYWYIATALVGTTFTFAATTALPWKAGLVVSDLLQAILFIPGFALFARRLHDQDRSGWWALLLLLPIALSLPDHIRMLALEPADWLAAERQPDATIWAAMLAGLIILVLLLLPGTVGPNRFGDDPRQAAAD</sequence>
<accession>A0A9J9HA07</accession>
<dbReference type="InterPro" id="IPR008523">
    <property type="entry name" value="DUF805"/>
</dbReference>
<organism evidence="2 3">
    <name type="scientific">Rhizorhabdus wittichii (strain DSM 6014 / CCUG 31198 / JCM 15750 / NBRC 105917 / EY 4224 / RW1)</name>
    <name type="common">Sphingomonas wittichii</name>
    <dbReference type="NCBI Taxonomy" id="392499"/>
    <lineage>
        <taxon>Bacteria</taxon>
        <taxon>Pseudomonadati</taxon>
        <taxon>Pseudomonadota</taxon>
        <taxon>Alphaproteobacteria</taxon>
        <taxon>Sphingomonadales</taxon>
        <taxon>Sphingomonadaceae</taxon>
        <taxon>Rhizorhabdus</taxon>
    </lineage>
</organism>
<dbReference type="PANTHER" id="PTHR34980">
    <property type="entry name" value="INNER MEMBRANE PROTEIN-RELATED-RELATED"/>
    <property type="match status" value="1"/>
</dbReference>
<feature type="transmembrane region" description="Helical" evidence="1">
    <location>
        <begin position="60"/>
        <end position="78"/>
    </location>
</feature>
<feature type="transmembrane region" description="Helical" evidence="1">
    <location>
        <begin position="127"/>
        <end position="144"/>
    </location>
</feature>
<protein>
    <recommendedName>
        <fullName evidence="4">DUF805 domain-containing protein</fullName>
    </recommendedName>
</protein>